<dbReference type="Pfam" id="PF19640">
    <property type="entry name" value="DUF6143"/>
    <property type="match status" value="1"/>
</dbReference>
<organism evidence="2 3">
    <name type="scientific">Sporobacter termitidis DSM 10068</name>
    <dbReference type="NCBI Taxonomy" id="1123282"/>
    <lineage>
        <taxon>Bacteria</taxon>
        <taxon>Bacillati</taxon>
        <taxon>Bacillota</taxon>
        <taxon>Clostridia</taxon>
        <taxon>Eubacteriales</taxon>
        <taxon>Oscillospiraceae</taxon>
        <taxon>Sporobacter</taxon>
    </lineage>
</organism>
<dbReference type="STRING" id="1123282.SAMN02745823_01912"/>
<sequence>MKNDECCGKCNKTIETTIGPKTICVPIELYQSEIGEYFIGYADGLTFGNGTTAWAMLYNPLDSDVNLHVDTWTVTGVSGASNPMEAPGGYTAQFWFNAKTAGAWKESPRVTPANTAYWPLPAPQVKLLQASNSTTEPSGGVMGFARRGAPNETISGEEGGKLIIPPGGNLMVLLSNPDSPSSAAAGSVGFGWWEERI</sequence>
<dbReference type="RefSeq" id="WP_073078183.1">
    <property type="nucleotide sequence ID" value="NZ_FQXV01000006.1"/>
</dbReference>
<dbReference type="EMBL" id="FQXV01000006">
    <property type="protein sequence ID" value="SHI01539.1"/>
    <property type="molecule type" value="Genomic_DNA"/>
</dbReference>
<proteinExistence type="predicted"/>
<dbReference type="Proteomes" id="UP000183995">
    <property type="component" value="Unassembled WGS sequence"/>
</dbReference>
<dbReference type="InterPro" id="IPR046141">
    <property type="entry name" value="DUF6143"/>
</dbReference>
<evidence type="ECO:0000313" key="2">
    <source>
        <dbReference type="EMBL" id="SHI01539.1"/>
    </source>
</evidence>
<dbReference type="OrthoDB" id="2858798at2"/>
<gene>
    <name evidence="2" type="ORF">SAMN02745823_01912</name>
</gene>
<reference evidence="2 3" key="1">
    <citation type="submission" date="2016-11" db="EMBL/GenBank/DDBJ databases">
        <authorList>
            <person name="Jaros S."/>
            <person name="Januszkiewicz K."/>
            <person name="Wedrychowicz H."/>
        </authorList>
    </citation>
    <scope>NUCLEOTIDE SEQUENCE [LARGE SCALE GENOMIC DNA]</scope>
    <source>
        <strain evidence="2 3">DSM 10068</strain>
    </source>
</reference>
<protein>
    <submittedName>
        <fullName evidence="2">Uncharacterized protein</fullName>
    </submittedName>
</protein>
<evidence type="ECO:0000313" key="3">
    <source>
        <dbReference type="Proteomes" id="UP000183995"/>
    </source>
</evidence>
<evidence type="ECO:0000256" key="1">
    <source>
        <dbReference type="SAM" id="MobiDB-lite"/>
    </source>
</evidence>
<name>A0A1M5XP80_9FIRM</name>
<accession>A0A1M5XP80</accession>
<keyword evidence="3" id="KW-1185">Reference proteome</keyword>
<dbReference type="AlphaFoldDB" id="A0A1M5XP80"/>
<feature type="region of interest" description="Disordered" evidence="1">
    <location>
        <begin position="134"/>
        <end position="160"/>
    </location>
</feature>